<gene>
    <name evidence="1" type="ORF">M422DRAFT_251924</name>
</gene>
<dbReference type="AlphaFoldDB" id="A0A0C9W120"/>
<dbReference type="EMBL" id="KN837116">
    <property type="protein sequence ID" value="KIJ44631.1"/>
    <property type="molecule type" value="Genomic_DNA"/>
</dbReference>
<name>A0A0C9W120_SPHS4</name>
<reference evidence="1 2" key="1">
    <citation type="submission" date="2014-06" db="EMBL/GenBank/DDBJ databases">
        <title>Evolutionary Origins and Diversification of the Mycorrhizal Mutualists.</title>
        <authorList>
            <consortium name="DOE Joint Genome Institute"/>
            <consortium name="Mycorrhizal Genomics Consortium"/>
            <person name="Kohler A."/>
            <person name="Kuo A."/>
            <person name="Nagy L.G."/>
            <person name="Floudas D."/>
            <person name="Copeland A."/>
            <person name="Barry K.W."/>
            <person name="Cichocki N."/>
            <person name="Veneault-Fourrey C."/>
            <person name="LaButti K."/>
            <person name="Lindquist E.A."/>
            <person name="Lipzen A."/>
            <person name="Lundell T."/>
            <person name="Morin E."/>
            <person name="Murat C."/>
            <person name="Riley R."/>
            <person name="Ohm R."/>
            <person name="Sun H."/>
            <person name="Tunlid A."/>
            <person name="Henrissat B."/>
            <person name="Grigoriev I.V."/>
            <person name="Hibbett D.S."/>
            <person name="Martin F."/>
        </authorList>
    </citation>
    <scope>NUCLEOTIDE SEQUENCE [LARGE SCALE GENOMIC DNA]</scope>
    <source>
        <strain evidence="1 2">SS14</strain>
    </source>
</reference>
<evidence type="ECO:0000313" key="1">
    <source>
        <dbReference type="EMBL" id="KIJ44631.1"/>
    </source>
</evidence>
<accession>A0A0C9W120</accession>
<dbReference type="HOGENOM" id="CLU_3015714_0_0_1"/>
<protein>
    <submittedName>
        <fullName evidence="1">Unplaced genomic scaffold SPHSTscaffold_41, whole genome shotgun sequence</fullName>
    </submittedName>
</protein>
<evidence type="ECO:0000313" key="2">
    <source>
        <dbReference type="Proteomes" id="UP000054279"/>
    </source>
</evidence>
<proteinExistence type="predicted"/>
<dbReference type="Proteomes" id="UP000054279">
    <property type="component" value="Unassembled WGS sequence"/>
</dbReference>
<sequence length="56" mass="5991">MECSKQSLGRLPTSLAVSDELWAAFGCKTQKSTGNMVNSTGEMTSIMAHVHCSLSQ</sequence>
<organism evidence="1 2">
    <name type="scientific">Sphaerobolus stellatus (strain SS14)</name>
    <dbReference type="NCBI Taxonomy" id="990650"/>
    <lineage>
        <taxon>Eukaryota</taxon>
        <taxon>Fungi</taxon>
        <taxon>Dikarya</taxon>
        <taxon>Basidiomycota</taxon>
        <taxon>Agaricomycotina</taxon>
        <taxon>Agaricomycetes</taxon>
        <taxon>Phallomycetidae</taxon>
        <taxon>Geastrales</taxon>
        <taxon>Sphaerobolaceae</taxon>
        <taxon>Sphaerobolus</taxon>
    </lineage>
</organism>
<keyword evidence="2" id="KW-1185">Reference proteome</keyword>